<proteinExistence type="predicted"/>
<accession>A0A7J8B2X1</accession>
<reference evidence="2 3" key="1">
    <citation type="journal article" date="2020" name="Nature">
        <title>Six reference-quality genomes reveal evolution of bat adaptations.</title>
        <authorList>
            <person name="Jebb D."/>
            <person name="Huang Z."/>
            <person name="Pippel M."/>
            <person name="Hughes G.M."/>
            <person name="Lavrichenko K."/>
            <person name="Devanna P."/>
            <person name="Winkler S."/>
            <person name="Jermiin L.S."/>
            <person name="Skirmuntt E.C."/>
            <person name="Katzourakis A."/>
            <person name="Burkitt-Gray L."/>
            <person name="Ray D.A."/>
            <person name="Sullivan K.A.M."/>
            <person name="Roscito J.G."/>
            <person name="Kirilenko B.M."/>
            <person name="Davalos L.M."/>
            <person name="Corthals A.P."/>
            <person name="Power M.L."/>
            <person name="Jones G."/>
            <person name="Ransome R.D."/>
            <person name="Dechmann D.K.N."/>
            <person name="Locatelli A.G."/>
            <person name="Puechmaille S.J."/>
            <person name="Fedrigo O."/>
            <person name="Jarvis E.D."/>
            <person name="Hiller M."/>
            <person name="Vernes S.C."/>
            <person name="Myers E.W."/>
            <person name="Teeling E.C."/>
        </authorList>
    </citation>
    <scope>NUCLEOTIDE SEQUENCE [LARGE SCALE GENOMIC DNA]</scope>
    <source>
        <strain evidence="2">MPipKuh1</strain>
        <tissue evidence="2">Flight muscle</tissue>
    </source>
</reference>
<gene>
    <name evidence="2" type="ORF">mPipKuh1_012295</name>
</gene>
<sequence>MEPALAAQKPPQPRRRSRRTSELCAGGAAGPSPDTPRPEPDRRYSLRRGSSFTFLTPGSHWDFTLKRKRRAKDDDVVSLSSLDLKRQLAPPQGRGMGKWLPRVAEHSEEKPAYLYSA</sequence>
<comment type="caution">
    <text evidence="2">The sequence shown here is derived from an EMBL/GenBank/DDBJ whole genome shotgun (WGS) entry which is preliminary data.</text>
</comment>
<keyword evidence="3" id="KW-1185">Reference proteome</keyword>
<evidence type="ECO:0000313" key="2">
    <source>
        <dbReference type="EMBL" id="KAF6393014.1"/>
    </source>
</evidence>
<evidence type="ECO:0000256" key="1">
    <source>
        <dbReference type="SAM" id="MobiDB-lite"/>
    </source>
</evidence>
<name>A0A7J8B2X1_PIPKU</name>
<dbReference type="Proteomes" id="UP000558488">
    <property type="component" value="Unassembled WGS sequence"/>
</dbReference>
<evidence type="ECO:0000313" key="3">
    <source>
        <dbReference type="Proteomes" id="UP000558488"/>
    </source>
</evidence>
<protein>
    <submittedName>
        <fullName evidence="2">Neuroepithelial cell transforming 1</fullName>
    </submittedName>
</protein>
<organism evidence="2 3">
    <name type="scientific">Pipistrellus kuhlii</name>
    <name type="common">Kuhl's pipistrelle</name>
    <dbReference type="NCBI Taxonomy" id="59472"/>
    <lineage>
        <taxon>Eukaryota</taxon>
        <taxon>Metazoa</taxon>
        <taxon>Chordata</taxon>
        <taxon>Craniata</taxon>
        <taxon>Vertebrata</taxon>
        <taxon>Euteleostomi</taxon>
        <taxon>Mammalia</taxon>
        <taxon>Eutheria</taxon>
        <taxon>Laurasiatheria</taxon>
        <taxon>Chiroptera</taxon>
        <taxon>Yangochiroptera</taxon>
        <taxon>Vespertilionidae</taxon>
        <taxon>Pipistrellus</taxon>
    </lineage>
</organism>
<dbReference type="EMBL" id="JACAGB010000001">
    <property type="protein sequence ID" value="KAF6393014.1"/>
    <property type="molecule type" value="Genomic_DNA"/>
</dbReference>
<dbReference type="AlphaFoldDB" id="A0A7J8B2X1"/>
<feature type="region of interest" description="Disordered" evidence="1">
    <location>
        <begin position="1"/>
        <end position="48"/>
    </location>
</feature>